<evidence type="ECO:0000313" key="3">
    <source>
        <dbReference type="Proteomes" id="UP000617531"/>
    </source>
</evidence>
<keyword evidence="3" id="KW-1185">Reference proteome</keyword>
<evidence type="ECO:0000313" key="2">
    <source>
        <dbReference type="EMBL" id="GHF07107.1"/>
    </source>
</evidence>
<feature type="transmembrane region" description="Helical" evidence="1">
    <location>
        <begin position="6"/>
        <end position="33"/>
    </location>
</feature>
<keyword evidence="1" id="KW-0472">Membrane</keyword>
<organism evidence="2 3">
    <name type="scientific">Pseudolysinimonas yzui</name>
    <dbReference type="NCBI Taxonomy" id="2708254"/>
    <lineage>
        <taxon>Bacteria</taxon>
        <taxon>Bacillati</taxon>
        <taxon>Actinomycetota</taxon>
        <taxon>Actinomycetes</taxon>
        <taxon>Micrococcales</taxon>
        <taxon>Microbacteriaceae</taxon>
        <taxon>Pseudolysinimonas</taxon>
    </lineage>
</organism>
<proteinExistence type="predicted"/>
<comment type="caution">
    <text evidence="2">The sequence shown here is derived from an EMBL/GenBank/DDBJ whole genome shotgun (WGS) entry which is preliminary data.</text>
</comment>
<keyword evidence="1" id="KW-0812">Transmembrane</keyword>
<dbReference type="AlphaFoldDB" id="A0A8J3GNF9"/>
<name>A0A8J3GNF9_9MICO</name>
<keyword evidence="1" id="KW-1133">Transmembrane helix</keyword>
<evidence type="ECO:0008006" key="4">
    <source>
        <dbReference type="Google" id="ProtNLM"/>
    </source>
</evidence>
<sequence>MIEDTGAAWIGLIVVWILAAIQLVLFIAGLISVLASKRYTGGGKFLWVVVIFALPLLGPLGWFIAGRTAQIRTTAP</sequence>
<gene>
    <name evidence="2" type="ORF">GCM10011600_04680</name>
</gene>
<protein>
    <recommendedName>
        <fullName evidence="4">Cardiolipin synthase N-terminal domain-containing protein</fullName>
    </recommendedName>
</protein>
<dbReference type="Proteomes" id="UP000617531">
    <property type="component" value="Unassembled WGS sequence"/>
</dbReference>
<reference evidence="2" key="1">
    <citation type="journal article" date="2014" name="Int. J. Syst. Evol. Microbiol.">
        <title>Complete genome sequence of Corynebacterium casei LMG S-19264T (=DSM 44701T), isolated from a smear-ripened cheese.</title>
        <authorList>
            <consortium name="US DOE Joint Genome Institute (JGI-PGF)"/>
            <person name="Walter F."/>
            <person name="Albersmeier A."/>
            <person name="Kalinowski J."/>
            <person name="Ruckert C."/>
        </authorList>
    </citation>
    <scope>NUCLEOTIDE SEQUENCE</scope>
    <source>
        <strain evidence="2">CGMCC 1.16548</strain>
    </source>
</reference>
<feature type="transmembrane region" description="Helical" evidence="1">
    <location>
        <begin position="45"/>
        <end position="65"/>
    </location>
</feature>
<accession>A0A8J3GNF9</accession>
<dbReference type="GO" id="GO:0005886">
    <property type="term" value="C:plasma membrane"/>
    <property type="evidence" value="ECO:0007669"/>
    <property type="project" value="UniProtKB-SubCell"/>
</dbReference>
<evidence type="ECO:0000256" key="1">
    <source>
        <dbReference type="SAM" id="Phobius"/>
    </source>
</evidence>
<dbReference type="EMBL" id="BNAI01000001">
    <property type="protein sequence ID" value="GHF07107.1"/>
    <property type="molecule type" value="Genomic_DNA"/>
</dbReference>
<reference evidence="2" key="2">
    <citation type="submission" date="2020-09" db="EMBL/GenBank/DDBJ databases">
        <authorList>
            <person name="Sun Q."/>
            <person name="Zhou Y."/>
        </authorList>
    </citation>
    <scope>NUCLEOTIDE SEQUENCE</scope>
    <source>
        <strain evidence="2">CGMCC 1.16548</strain>
    </source>
</reference>